<keyword evidence="1" id="KW-0732">Signal</keyword>
<reference evidence="2 3" key="1">
    <citation type="submission" date="2017-03" db="EMBL/GenBank/DDBJ databases">
        <authorList>
            <person name="Afonso C.L."/>
            <person name="Miller P.J."/>
            <person name="Scott M.A."/>
            <person name="Spackman E."/>
            <person name="Goraichik I."/>
            <person name="Dimitrov K.M."/>
            <person name="Suarez D.L."/>
            <person name="Swayne D.E."/>
        </authorList>
    </citation>
    <scope>NUCLEOTIDE SEQUENCE [LARGE SCALE GENOMIC DNA]</scope>
    <source>
        <strain evidence="2">PRJEB14757</strain>
    </source>
</reference>
<dbReference type="EMBL" id="FWEV01000045">
    <property type="protein sequence ID" value="SLM28543.1"/>
    <property type="molecule type" value="Genomic_DNA"/>
</dbReference>
<dbReference type="RefSeq" id="WP_080804924.1">
    <property type="nucleotide sequence ID" value="NZ_LT828549.1"/>
</dbReference>
<proteinExistence type="predicted"/>
<dbReference type="Gene3D" id="3.30.450.20">
    <property type="entry name" value="PAS domain"/>
    <property type="match status" value="1"/>
</dbReference>
<organism evidence="2 3">
    <name type="scientific">Desulfamplus magnetovallimortis</name>
    <dbReference type="NCBI Taxonomy" id="1246637"/>
    <lineage>
        <taxon>Bacteria</taxon>
        <taxon>Pseudomonadati</taxon>
        <taxon>Thermodesulfobacteriota</taxon>
        <taxon>Desulfobacteria</taxon>
        <taxon>Desulfobacterales</taxon>
        <taxon>Desulfobacteraceae</taxon>
        <taxon>Desulfamplus</taxon>
    </lineage>
</organism>
<keyword evidence="3" id="KW-1185">Reference proteome</keyword>
<dbReference type="Proteomes" id="UP000191931">
    <property type="component" value="Unassembled WGS sequence"/>
</dbReference>
<dbReference type="AlphaFoldDB" id="A0A1W1H7W9"/>
<evidence type="ECO:0000313" key="2">
    <source>
        <dbReference type="EMBL" id="SLM28543.1"/>
    </source>
</evidence>
<dbReference type="CDD" id="cd18774">
    <property type="entry name" value="PDC2_HK_sensor"/>
    <property type="match status" value="1"/>
</dbReference>
<accession>A0A1W1H7W9</accession>
<protein>
    <recommendedName>
        <fullName evidence="4">C-type lysozyme inhibitor domain-containing protein</fullName>
    </recommendedName>
</protein>
<dbReference type="OrthoDB" id="5420652at2"/>
<name>A0A1W1H7W9_9BACT</name>
<sequence length="125" mass="13650">MKKVALIIMVLFLGFYLPSSALSADRDAIEKGVAAVVDAGTFDDATCQANAPESLYIFVMKADGELVVHPKKDAIVNLNAPKFQVIYDEVVKATPEGTWVQYQWDGKEKNTFVKQAGDMIVGCGY</sequence>
<evidence type="ECO:0000256" key="1">
    <source>
        <dbReference type="SAM" id="SignalP"/>
    </source>
</evidence>
<gene>
    <name evidence="2" type="ORF">MTBBW1_1390003</name>
</gene>
<evidence type="ECO:0008006" key="4">
    <source>
        <dbReference type="Google" id="ProtNLM"/>
    </source>
</evidence>
<evidence type="ECO:0000313" key="3">
    <source>
        <dbReference type="Proteomes" id="UP000191931"/>
    </source>
</evidence>
<feature type="signal peptide" evidence="1">
    <location>
        <begin position="1"/>
        <end position="23"/>
    </location>
</feature>
<feature type="chain" id="PRO_5012890377" description="C-type lysozyme inhibitor domain-containing protein" evidence="1">
    <location>
        <begin position="24"/>
        <end position="125"/>
    </location>
</feature>